<sequence>MAGGAPPPREPASAAAATASISRSTAAFITRIRFPDDWKLRAVSRLLRLLIPPRRQWPAPGTPVD</sequence>
<dbReference type="RefSeq" id="WP_095584765.1">
    <property type="nucleotide sequence ID" value="NZ_JAJQQS010000026.1"/>
</dbReference>
<keyword evidence="2" id="KW-1185">Reference proteome</keyword>
<comment type="caution">
    <text evidence="1">The sequence shown here is derived from an EMBL/GenBank/DDBJ whole genome shotgun (WGS) entry which is preliminary data.</text>
</comment>
<dbReference type="Proteomes" id="UP000218944">
    <property type="component" value="Unassembled WGS sequence"/>
</dbReference>
<proteinExistence type="predicted"/>
<dbReference type="EMBL" id="NSJV01000641">
    <property type="protein sequence ID" value="PAU44644.1"/>
    <property type="molecule type" value="Genomic_DNA"/>
</dbReference>
<accession>A0A2A2CZG3</accession>
<dbReference type="AlphaFoldDB" id="A0A2A2CZG3"/>
<evidence type="ECO:0000313" key="2">
    <source>
        <dbReference type="Proteomes" id="UP000218944"/>
    </source>
</evidence>
<evidence type="ECO:0000313" key="1">
    <source>
        <dbReference type="EMBL" id="PAU44644.1"/>
    </source>
</evidence>
<protein>
    <submittedName>
        <fullName evidence="1">Uncharacterized protein</fullName>
    </submittedName>
</protein>
<name>A0A2A2CZG3_9ACTN</name>
<reference evidence="1 2" key="1">
    <citation type="submission" date="2017-08" db="EMBL/GenBank/DDBJ databases">
        <title>Genome sequence of Streptomyces albireticuli NRRL B-1670.</title>
        <authorList>
            <person name="Graham D.E."/>
            <person name="Mahan K.M."/>
            <person name="Klingeman D.M."/>
            <person name="Hettich R.L."/>
            <person name="Parry R.J."/>
            <person name="Spain J.C."/>
        </authorList>
    </citation>
    <scope>NUCLEOTIDE SEQUENCE [LARGE SCALE GENOMIC DNA]</scope>
    <source>
        <strain evidence="1 2">NRRL B-1670</strain>
    </source>
</reference>
<organism evidence="1 2">
    <name type="scientific">Streptomyces albireticuli</name>
    <dbReference type="NCBI Taxonomy" id="1940"/>
    <lineage>
        <taxon>Bacteria</taxon>
        <taxon>Bacillati</taxon>
        <taxon>Actinomycetota</taxon>
        <taxon>Actinomycetes</taxon>
        <taxon>Kitasatosporales</taxon>
        <taxon>Streptomycetaceae</taxon>
        <taxon>Streptomyces</taxon>
    </lineage>
</organism>
<gene>
    <name evidence="1" type="ORF">CK936_33915</name>
</gene>